<dbReference type="EMBL" id="JAPQKH010000003">
    <property type="protein sequence ID" value="KAJ5108130.1"/>
    <property type="molecule type" value="Genomic_DNA"/>
</dbReference>
<keyword evidence="3" id="KW-1185">Reference proteome</keyword>
<comment type="caution">
    <text evidence="2">The sequence shown here is derived from an EMBL/GenBank/DDBJ whole genome shotgun (WGS) entry which is preliminary data.</text>
</comment>
<feature type="region of interest" description="Disordered" evidence="1">
    <location>
        <begin position="284"/>
        <end position="352"/>
    </location>
</feature>
<reference evidence="2" key="1">
    <citation type="submission" date="2022-11" db="EMBL/GenBank/DDBJ databases">
        <authorList>
            <person name="Petersen C."/>
        </authorList>
    </citation>
    <scope>NUCLEOTIDE SEQUENCE</scope>
    <source>
        <strain evidence="2">IBT 30069</strain>
    </source>
</reference>
<protein>
    <submittedName>
        <fullName evidence="2">Uncharacterized protein</fullName>
    </submittedName>
</protein>
<reference evidence="2" key="2">
    <citation type="journal article" date="2023" name="IMA Fungus">
        <title>Comparative genomic study of the Penicillium genus elucidates a diverse pangenome and 15 lateral gene transfer events.</title>
        <authorList>
            <person name="Petersen C."/>
            <person name="Sorensen T."/>
            <person name="Nielsen M.R."/>
            <person name="Sondergaard T.E."/>
            <person name="Sorensen J.L."/>
            <person name="Fitzpatrick D.A."/>
            <person name="Frisvad J.C."/>
            <person name="Nielsen K.L."/>
        </authorList>
    </citation>
    <scope>NUCLEOTIDE SEQUENCE</scope>
    <source>
        <strain evidence="2">IBT 30069</strain>
    </source>
</reference>
<proteinExistence type="predicted"/>
<name>A0A9W9FX88_9EURO</name>
<organism evidence="2 3">
    <name type="scientific">Penicillium angulare</name>
    <dbReference type="NCBI Taxonomy" id="116970"/>
    <lineage>
        <taxon>Eukaryota</taxon>
        <taxon>Fungi</taxon>
        <taxon>Dikarya</taxon>
        <taxon>Ascomycota</taxon>
        <taxon>Pezizomycotina</taxon>
        <taxon>Eurotiomycetes</taxon>
        <taxon>Eurotiomycetidae</taxon>
        <taxon>Eurotiales</taxon>
        <taxon>Aspergillaceae</taxon>
        <taxon>Penicillium</taxon>
    </lineage>
</organism>
<dbReference type="AlphaFoldDB" id="A0A9W9FX88"/>
<dbReference type="Proteomes" id="UP001149165">
    <property type="component" value="Unassembled WGS sequence"/>
</dbReference>
<evidence type="ECO:0000313" key="3">
    <source>
        <dbReference type="Proteomes" id="UP001149165"/>
    </source>
</evidence>
<evidence type="ECO:0000256" key="1">
    <source>
        <dbReference type="SAM" id="MobiDB-lite"/>
    </source>
</evidence>
<accession>A0A9W9FX88</accession>
<feature type="region of interest" description="Disordered" evidence="1">
    <location>
        <begin position="166"/>
        <end position="199"/>
    </location>
</feature>
<feature type="region of interest" description="Disordered" evidence="1">
    <location>
        <begin position="1"/>
        <end position="113"/>
    </location>
</feature>
<evidence type="ECO:0000313" key="2">
    <source>
        <dbReference type="EMBL" id="KAJ5108130.1"/>
    </source>
</evidence>
<dbReference type="OrthoDB" id="4361227at2759"/>
<feature type="region of interest" description="Disordered" evidence="1">
    <location>
        <begin position="232"/>
        <end position="255"/>
    </location>
</feature>
<feature type="compositionally biased region" description="Low complexity" evidence="1">
    <location>
        <begin position="36"/>
        <end position="48"/>
    </location>
</feature>
<feature type="compositionally biased region" description="Polar residues" evidence="1">
    <location>
        <begin position="86"/>
        <end position="102"/>
    </location>
</feature>
<sequence>MSSQNGSDGSKEDHVPSPLPMLNRPLRDDPVDSDADSVAVTSDDISISNENPISSRTRRQNARISFPQPAELPRPAHTYADDLESQAVTSDDMSITNESPLSSRPRRQNRPIPLEQVATMLRPSRAEELDDSVAITSTSDEDMSIYANPYPLQARERRQDTFHPRAPAAGLLPATGCRAPRPPRPATVPEGRARVDLDGMPRLPSSFSVPEYGYGYGFGGFERGAFFVPDEPAYRRPASDPTPQRPGPGLTLTPRVVVSNAHTLSPREYDEFAEQNAALERYEQSLDLFPGVEASSSDDGEPSVSGMEDSQELEIQDAIPAAPVTPIRRRGRPARQPRQDPPPQGNGSVNGL</sequence>
<gene>
    <name evidence="2" type="ORF">N7456_004805</name>
</gene>